<dbReference type="OrthoDB" id="10021704at2759"/>
<dbReference type="EMBL" id="CAJOAY010001805">
    <property type="protein sequence ID" value="CAF3888634.1"/>
    <property type="molecule type" value="Genomic_DNA"/>
</dbReference>
<name>A0A813WQ60_9BILA</name>
<dbReference type="GO" id="GO:0070531">
    <property type="term" value="C:BRCA1-A complex"/>
    <property type="evidence" value="ECO:0007669"/>
    <property type="project" value="TreeGrafter"/>
</dbReference>
<accession>A0A813WQ60</accession>
<evidence type="ECO:0000256" key="2">
    <source>
        <dbReference type="ARBA" id="ARBA00023043"/>
    </source>
</evidence>
<comment type="caution">
    <text evidence="4">The sequence shown here is derived from an EMBL/GenBank/DDBJ whole genome shotgun (WGS) entry which is preliminary data.</text>
</comment>
<dbReference type="InterPro" id="IPR036770">
    <property type="entry name" value="Ankyrin_rpt-contain_sf"/>
</dbReference>
<dbReference type="SMART" id="SM00248">
    <property type="entry name" value="ANK"/>
    <property type="match status" value="1"/>
</dbReference>
<dbReference type="Proteomes" id="UP000663891">
    <property type="component" value="Unassembled WGS sequence"/>
</dbReference>
<dbReference type="Gene3D" id="1.25.40.20">
    <property type="entry name" value="Ankyrin repeat-containing domain"/>
    <property type="match status" value="1"/>
</dbReference>
<protein>
    <submittedName>
        <fullName evidence="4">Uncharacterized protein</fullName>
    </submittedName>
</protein>
<dbReference type="GO" id="GO:0004842">
    <property type="term" value="F:ubiquitin-protein transferase activity"/>
    <property type="evidence" value="ECO:0007669"/>
    <property type="project" value="TreeGrafter"/>
</dbReference>
<dbReference type="EMBL" id="CAJNON010000044">
    <property type="protein sequence ID" value="CAF0858747.1"/>
    <property type="molecule type" value="Genomic_DNA"/>
</dbReference>
<dbReference type="GO" id="GO:0085020">
    <property type="term" value="P:protein K6-linked ubiquitination"/>
    <property type="evidence" value="ECO:0007669"/>
    <property type="project" value="TreeGrafter"/>
</dbReference>
<evidence type="ECO:0000313" key="4">
    <source>
        <dbReference type="EMBL" id="CAF0858747.1"/>
    </source>
</evidence>
<evidence type="ECO:0000256" key="1">
    <source>
        <dbReference type="ARBA" id="ARBA00022737"/>
    </source>
</evidence>
<sequence length="166" mass="18909">MTTSNEQEIQLEMTGTSDFYNACANNDIPRIKFHLAYMKSDEINRIEPNGSTALHVACYNNNAGAVYLLLRSGALGSIKNRHDLTAFEETTSPCIKQLFLSTGHASWIDWTFVDPPTREKKEIFDFTLESTFRTMGLPYILDYLHIYYVRIHVSEALSTSMQGIEQ</sequence>
<dbReference type="PANTHER" id="PTHR24171:SF8">
    <property type="entry name" value="BRCA1-ASSOCIATED RING DOMAIN PROTEIN 1"/>
    <property type="match status" value="1"/>
</dbReference>
<evidence type="ECO:0000313" key="5">
    <source>
        <dbReference type="EMBL" id="CAF3888634.1"/>
    </source>
</evidence>
<dbReference type="GO" id="GO:0031436">
    <property type="term" value="C:BRCA1-BARD1 complex"/>
    <property type="evidence" value="ECO:0007669"/>
    <property type="project" value="TreeGrafter"/>
</dbReference>
<dbReference type="InterPro" id="IPR002110">
    <property type="entry name" value="Ankyrin_rpt"/>
</dbReference>
<dbReference type="PANTHER" id="PTHR24171">
    <property type="entry name" value="ANKYRIN REPEAT DOMAIN-CONTAINING PROTEIN 39-RELATED"/>
    <property type="match status" value="1"/>
</dbReference>
<proteinExistence type="predicted"/>
<evidence type="ECO:0000313" key="6">
    <source>
        <dbReference type="Proteomes" id="UP000663891"/>
    </source>
</evidence>
<dbReference type="PROSITE" id="PS50088">
    <property type="entry name" value="ANK_REPEAT"/>
    <property type="match status" value="1"/>
</dbReference>
<gene>
    <name evidence="5" type="ORF">OKA104_LOCUS23535</name>
    <name evidence="4" type="ORF">VCS650_LOCUS7076</name>
</gene>
<feature type="repeat" description="ANK" evidence="3">
    <location>
        <begin position="49"/>
        <end position="81"/>
    </location>
</feature>
<dbReference type="Pfam" id="PF00023">
    <property type="entry name" value="Ank"/>
    <property type="match status" value="1"/>
</dbReference>
<dbReference type="AlphaFoldDB" id="A0A813WQ60"/>
<dbReference type="PROSITE" id="PS50297">
    <property type="entry name" value="ANK_REP_REGION"/>
    <property type="match status" value="1"/>
</dbReference>
<organism evidence="4 6">
    <name type="scientific">Adineta steineri</name>
    <dbReference type="NCBI Taxonomy" id="433720"/>
    <lineage>
        <taxon>Eukaryota</taxon>
        <taxon>Metazoa</taxon>
        <taxon>Spiralia</taxon>
        <taxon>Gnathifera</taxon>
        <taxon>Rotifera</taxon>
        <taxon>Eurotatoria</taxon>
        <taxon>Bdelloidea</taxon>
        <taxon>Adinetida</taxon>
        <taxon>Adinetidae</taxon>
        <taxon>Adineta</taxon>
    </lineage>
</organism>
<keyword evidence="1" id="KW-0677">Repeat</keyword>
<keyword evidence="2 3" id="KW-0040">ANK repeat</keyword>
<reference evidence="4" key="1">
    <citation type="submission" date="2021-02" db="EMBL/GenBank/DDBJ databases">
        <authorList>
            <person name="Nowell W R."/>
        </authorList>
    </citation>
    <scope>NUCLEOTIDE SEQUENCE</scope>
</reference>
<dbReference type="SUPFAM" id="SSF48403">
    <property type="entry name" value="Ankyrin repeat"/>
    <property type="match status" value="1"/>
</dbReference>
<evidence type="ECO:0000256" key="3">
    <source>
        <dbReference type="PROSITE-ProRule" id="PRU00023"/>
    </source>
</evidence>
<dbReference type="Proteomes" id="UP000663881">
    <property type="component" value="Unassembled WGS sequence"/>
</dbReference>